<gene>
    <name evidence="9" type="ORF">PMEA_00001498</name>
</gene>
<dbReference type="SUPFAM" id="SSF81321">
    <property type="entry name" value="Family A G protein-coupled receptor-like"/>
    <property type="match status" value="2"/>
</dbReference>
<feature type="transmembrane region" description="Helical" evidence="7">
    <location>
        <begin position="396"/>
        <end position="417"/>
    </location>
</feature>
<feature type="domain" description="G-protein coupled receptors family 1 profile" evidence="8">
    <location>
        <begin position="42"/>
        <end position="279"/>
    </location>
</feature>
<accession>A0AAU9W968</accession>
<dbReference type="SMART" id="SM01381">
    <property type="entry name" value="7TM_GPCR_Srsx"/>
    <property type="match status" value="1"/>
</dbReference>
<proteinExistence type="inferred from homology"/>
<dbReference type="Gene3D" id="1.20.1070.10">
    <property type="entry name" value="Rhodopsin 7-helix transmembrane proteins"/>
    <property type="match status" value="2"/>
</dbReference>
<evidence type="ECO:0000256" key="6">
    <source>
        <dbReference type="RuleBase" id="RU000688"/>
    </source>
</evidence>
<feature type="transmembrane region" description="Helical" evidence="7">
    <location>
        <begin position="25"/>
        <end position="50"/>
    </location>
</feature>
<feature type="transmembrane region" description="Helical" evidence="7">
    <location>
        <begin position="102"/>
        <end position="123"/>
    </location>
</feature>
<feature type="transmembrane region" description="Helical" evidence="7">
    <location>
        <begin position="223"/>
        <end position="246"/>
    </location>
</feature>
<evidence type="ECO:0000256" key="7">
    <source>
        <dbReference type="SAM" id="Phobius"/>
    </source>
</evidence>
<keyword evidence="10" id="KW-1185">Reference proteome</keyword>
<organism evidence="9 10">
    <name type="scientific">Pocillopora meandrina</name>
    <dbReference type="NCBI Taxonomy" id="46732"/>
    <lineage>
        <taxon>Eukaryota</taxon>
        <taxon>Metazoa</taxon>
        <taxon>Cnidaria</taxon>
        <taxon>Anthozoa</taxon>
        <taxon>Hexacorallia</taxon>
        <taxon>Scleractinia</taxon>
        <taxon>Astrocoeniina</taxon>
        <taxon>Pocilloporidae</taxon>
        <taxon>Pocillopora</taxon>
    </lineage>
</organism>
<dbReference type="GO" id="GO:0004930">
    <property type="term" value="F:G protein-coupled receptor activity"/>
    <property type="evidence" value="ECO:0007669"/>
    <property type="project" value="UniProtKB-KW"/>
</dbReference>
<name>A0AAU9W968_9CNID</name>
<evidence type="ECO:0000256" key="5">
    <source>
        <dbReference type="ARBA" id="ARBA00023136"/>
    </source>
</evidence>
<feature type="transmembrane region" description="Helical" evidence="7">
    <location>
        <begin position="438"/>
        <end position="460"/>
    </location>
</feature>
<feature type="transmembrane region" description="Helical" evidence="7">
    <location>
        <begin position="554"/>
        <end position="575"/>
    </location>
</feature>
<protein>
    <recommendedName>
        <fullName evidence="8">G-protein coupled receptors family 1 profile domain-containing protein</fullName>
    </recommendedName>
</protein>
<dbReference type="Pfam" id="PF00001">
    <property type="entry name" value="7tm_1"/>
    <property type="match status" value="3"/>
</dbReference>
<dbReference type="PROSITE" id="PS50262">
    <property type="entry name" value="G_PROTEIN_RECEP_F1_2"/>
    <property type="match status" value="2"/>
</dbReference>
<keyword evidence="4 7" id="KW-1133">Transmembrane helix</keyword>
<evidence type="ECO:0000259" key="8">
    <source>
        <dbReference type="PROSITE" id="PS50262"/>
    </source>
</evidence>
<sequence>MNESICEWLEHHPSILDMNDLRSTYIANCIFNNLSTHTAIMLNILTMYAVRKTLSLPKTLRTLLLSLAVSDIGVGFIVQPFYTSFFVKWLQLNEPKCSTHKALVAITLLFSQASFLSVVAVSVDRFLAVHLHLRYQELVTHKRVVVVVIATWVLSASNSLFTFLNLQEVYHLIFSIMVVTGLIVTTIVYTRIYFIARRHKNQIQSLQIQQGEQTSEMARFAKLVHSAVSVFYVYVLLLACYSPLLICIRIESSSVTTKRFWVVSSTLLLLNSSLNPLIYCWRMRNMRHSVINVLRNMTRNRNRISHLSILDMNDLRSTFIANCIFNNFLTYSAIMLNILTIYAVRKTSSLPRTLRTLLLSLAVSDIGVGFIVQPFYTSFLVKWLQLNDPKCSTYKAFLVIGLTFSQASFLSVVAVSVDRFLAVHLHLRYQELVTHKRVVVVVIATWMLSASNSLLTFLNLQDVCLLTFLIMGCAGVILTTIVYTRIYLIVKRHRYQIQSLQINQVEQTSEMARFTKLVHSAVSFFYVYILLLACYLPILICMRIKTPSVARKRFLVVSVTFLFLNSSLNPIIYCWRMRNMRHSIINLLRNMSRNRNRILHSSLV</sequence>
<keyword evidence="3 6" id="KW-0812">Transmembrane</keyword>
<feature type="transmembrane region" description="Helical" evidence="7">
    <location>
        <begin position="62"/>
        <end position="82"/>
    </location>
</feature>
<dbReference type="InterPro" id="IPR000276">
    <property type="entry name" value="GPCR_Rhodpsn"/>
</dbReference>
<dbReference type="PANTHER" id="PTHR22750">
    <property type="entry name" value="G-PROTEIN COUPLED RECEPTOR"/>
    <property type="match status" value="1"/>
</dbReference>
<feature type="transmembrane region" description="Helical" evidence="7">
    <location>
        <begin position="170"/>
        <end position="194"/>
    </location>
</feature>
<evidence type="ECO:0000256" key="2">
    <source>
        <dbReference type="ARBA" id="ARBA00022475"/>
    </source>
</evidence>
<keyword evidence="6" id="KW-0807">Transducer</keyword>
<feature type="transmembrane region" description="Helical" evidence="7">
    <location>
        <begin position="356"/>
        <end position="376"/>
    </location>
</feature>
<dbReference type="PRINTS" id="PR00237">
    <property type="entry name" value="GPCRRHODOPSN"/>
</dbReference>
<reference evidence="9 10" key="1">
    <citation type="submission" date="2022-05" db="EMBL/GenBank/DDBJ databases">
        <authorList>
            <consortium name="Genoscope - CEA"/>
            <person name="William W."/>
        </authorList>
    </citation>
    <scope>NUCLEOTIDE SEQUENCE [LARGE SCALE GENOMIC DNA]</scope>
</reference>
<dbReference type="AlphaFoldDB" id="A0AAU9W968"/>
<dbReference type="InterPro" id="IPR017452">
    <property type="entry name" value="GPCR_Rhodpsn_7TM"/>
</dbReference>
<dbReference type="CDD" id="cd00637">
    <property type="entry name" value="7tm_classA_rhodopsin-like"/>
    <property type="match status" value="2"/>
</dbReference>
<evidence type="ECO:0000256" key="4">
    <source>
        <dbReference type="ARBA" id="ARBA00022989"/>
    </source>
</evidence>
<dbReference type="PROSITE" id="PS00237">
    <property type="entry name" value="G_PROTEIN_RECEP_F1_1"/>
    <property type="match status" value="2"/>
</dbReference>
<evidence type="ECO:0000256" key="3">
    <source>
        <dbReference type="ARBA" id="ARBA00022692"/>
    </source>
</evidence>
<evidence type="ECO:0000256" key="1">
    <source>
        <dbReference type="ARBA" id="ARBA00004651"/>
    </source>
</evidence>
<comment type="subcellular location">
    <subcellularLocation>
        <location evidence="1">Cell membrane</location>
        <topology evidence="1">Multi-pass membrane protein</topology>
    </subcellularLocation>
</comment>
<dbReference type="Proteomes" id="UP001159428">
    <property type="component" value="Unassembled WGS sequence"/>
</dbReference>
<feature type="domain" description="G-protein coupled receptors family 1 profile" evidence="8">
    <location>
        <begin position="336"/>
        <end position="573"/>
    </location>
</feature>
<keyword evidence="6" id="KW-0297">G-protein coupled receptor</keyword>
<dbReference type="GO" id="GO:0005886">
    <property type="term" value="C:plasma membrane"/>
    <property type="evidence" value="ECO:0007669"/>
    <property type="project" value="UniProtKB-SubCell"/>
</dbReference>
<keyword evidence="2" id="KW-1003">Cell membrane</keyword>
<evidence type="ECO:0000313" key="9">
    <source>
        <dbReference type="EMBL" id="CAH3106382.1"/>
    </source>
</evidence>
<keyword evidence="6" id="KW-0675">Receptor</keyword>
<feature type="transmembrane region" description="Helical" evidence="7">
    <location>
        <begin position="466"/>
        <end position="488"/>
    </location>
</feature>
<feature type="transmembrane region" description="Helical" evidence="7">
    <location>
        <begin position="521"/>
        <end position="542"/>
    </location>
</feature>
<feature type="transmembrane region" description="Helical" evidence="7">
    <location>
        <begin position="144"/>
        <end position="164"/>
    </location>
</feature>
<comment type="similarity">
    <text evidence="6">Belongs to the G-protein coupled receptor 1 family.</text>
</comment>
<keyword evidence="5 7" id="KW-0472">Membrane</keyword>
<comment type="caution">
    <text evidence="9">The sequence shown here is derived from an EMBL/GenBank/DDBJ whole genome shotgun (WGS) entry which is preliminary data.</text>
</comment>
<dbReference type="EMBL" id="CALNXJ010000010">
    <property type="protein sequence ID" value="CAH3106382.1"/>
    <property type="molecule type" value="Genomic_DNA"/>
</dbReference>
<evidence type="ECO:0000313" key="10">
    <source>
        <dbReference type="Proteomes" id="UP001159428"/>
    </source>
</evidence>